<protein>
    <recommendedName>
        <fullName evidence="5">Deoxyribonuclease</fullName>
    </recommendedName>
</protein>
<dbReference type="GO" id="GO:0005634">
    <property type="term" value="C:nucleus"/>
    <property type="evidence" value="ECO:0007669"/>
    <property type="project" value="TreeGrafter"/>
</dbReference>
<gene>
    <name evidence="10" type="ORF">SNE40_013632</name>
</gene>
<dbReference type="GO" id="GO:0006308">
    <property type="term" value="P:DNA catabolic process"/>
    <property type="evidence" value="ECO:0007669"/>
    <property type="project" value="InterPro"/>
</dbReference>
<evidence type="ECO:0000256" key="8">
    <source>
        <dbReference type="SAM" id="SignalP"/>
    </source>
</evidence>
<dbReference type="InterPro" id="IPR005135">
    <property type="entry name" value="Endo/exonuclease/phosphatase"/>
</dbReference>
<dbReference type="SUPFAM" id="SSF56219">
    <property type="entry name" value="DNase I-like"/>
    <property type="match status" value="1"/>
</dbReference>
<dbReference type="Gene3D" id="3.60.10.10">
    <property type="entry name" value="Endonuclease/exonuclease/phosphatase"/>
    <property type="match status" value="1"/>
</dbReference>
<evidence type="ECO:0000256" key="5">
    <source>
        <dbReference type="PIRNR" id="PIRNR000988"/>
    </source>
</evidence>
<evidence type="ECO:0000256" key="7">
    <source>
        <dbReference type="PIRSR" id="PIRSR000988-2"/>
    </source>
</evidence>
<feature type="chain" id="PRO_5042862763" description="Deoxyribonuclease" evidence="8">
    <location>
        <begin position="19"/>
        <end position="285"/>
    </location>
</feature>
<evidence type="ECO:0000256" key="3">
    <source>
        <dbReference type="ARBA" id="ARBA00022801"/>
    </source>
</evidence>
<keyword evidence="2 5" id="KW-0540">Nuclease</keyword>
<evidence type="ECO:0000256" key="1">
    <source>
        <dbReference type="ARBA" id="ARBA00007359"/>
    </source>
</evidence>
<keyword evidence="11" id="KW-1185">Reference proteome</keyword>
<evidence type="ECO:0000256" key="2">
    <source>
        <dbReference type="ARBA" id="ARBA00022722"/>
    </source>
</evidence>
<organism evidence="10 11">
    <name type="scientific">Patella caerulea</name>
    <name type="common">Rayed Mediterranean limpet</name>
    <dbReference type="NCBI Taxonomy" id="87958"/>
    <lineage>
        <taxon>Eukaryota</taxon>
        <taxon>Metazoa</taxon>
        <taxon>Spiralia</taxon>
        <taxon>Lophotrochozoa</taxon>
        <taxon>Mollusca</taxon>
        <taxon>Gastropoda</taxon>
        <taxon>Patellogastropoda</taxon>
        <taxon>Patelloidea</taxon>
        <taxon>Patellidae</taxon>
        <taxon>Patella</taxon>
    </lineage>
</organism>
<dbReference type="PANTHER" id="PTHR11371:SF31">
    <property type="entry name" value="EXTRACELLULAR NUCLEASE"/>
    <property type="match status" value="1"/>
</dbReference>
<sequence>MFVAGLLLLSILANLGESSTVTQPPLRVGAFNVRAFGRAKMGKEDIANILAKIVTRYDVMLLQEIRDATGTAINQLLAMVQAINPNYELVISDRLGRSRNYKEQYAYFYRTDRVVIEDTFQYNDDGNDVFEREPFCALVESLSPGNENFAACGIHIKPTDVVQELKELPQVYGNVTKEFATENVMFLGDFNAECSYLDDTELAESPIYKDPNYTWVISSAVDTTTSCATNCAYDRIVITGELLTEALIAKSGIAYKFDRDYNMETDEAYQVSDHYPVEVCLRLPW</sequence>
<evidence type="ECO:0000256" key="4">
    <source>
        <dbReference type="ARBA" id="ARBA00023157"/>
    </source>
</evidence>
<feature type="disulfide bond" description="Essential for enzymatic activity" evidence="7">
    <location>
        <begin position="194"/>
        <end position="231"/>
    </location>
</feature>
<dbReference type="GO" id="GO:0003677">
    <property type="term" value="F:DNA binding"/>
    <property type="evidence" value="ECO:0007669"/>
    <property type="project" value="TreeGrafter"/>
</dbReference>
<proteinExistence type="inferred from homology"/>
<accession>A0AAN8JIL7</accession>
<comment type="similarity">
    <text evidence="1 5">Belongs to the DNase I family.</text>
</comment>
<dbReference type="EMBL" id="JAZGQO010000010">
    <property type="protein sequence ID" value="KAK6175099.1"/>
    <property type="molecule type" value="Genomic_DNA"/>
</dbReference>
<reference evidence="10 11" key="1">
    <citation type="submission" date="2024-01" db="EMBL/GenBank/DDBJ databases">
        <title>The genome of the rayed Mediterranean limpet Patella caerulea (Linnaeus, 1758).</title>
        <authorList>
            <person name="Anh-Thu Weber A."/>
            <person name="Halstead-Nussloch G."/>
        </authorList>
    </citation>
    <scope>NUCLEOTIDE SEQUENCE [LARGE SCALE GENOMIC DNA]</scope>
    <source>
        <strain evidence="10">AATW-2023a</strain>
        <tissue evidence="10">Whole specimen</tissue>
    </source>
</reference>
<evidence type="ECO:0000256" key="6">
    <source>
        <dbReference type="PIRSR" id="PIRSR000988-1"/>
    </source>
</evidence>
<dbReference type="PANTHER" id="PTHR11371">
    <property type="entry name" value="DEOXYRIBONUCLEASE"/>
    <property type="match status" value="1"/>
</dbReference>
<dbReference type="InterPro" id="IPR036691">
    <property type="entry name" value="Endo/exonu/phosph_ase_sf"/>
</dbReference>
<dbReference type="InterPro" id="IPR033125">
    <property type="entry name" value="DNASE_I_2"/>
</dbReference>
<dbReference type="Pfam" id="PF03372">
    <property type="entry name" value="Exo_endo_phos"/>
    <property type="match status" value="1"/>
</dbReference>
<evidence type="ECO:0000313" key="10">
    <source>
        <dbReference type="EMBL" id="KAK6175099.1"/>
    </source>
</evidence>
<dbReference type="CDD" id="cd10282">
    <property type="entry name" value="DNase1"/>
    <property type="match status" value="1"/>
</dbReference>
<dbReference type="SMART" id="SM00476">
    <property type="entry name" value="DNaseIc"/>
    <property type="match status" value="1"/>
</dbReference>
<dbReference type="PRINTS" id="PR00130">
    <property type="entry name" value="DNASEI"/>
</dbReference>
<feature type="signal peptide" evidence="8">
    <location>
        <begin position="1"/>
        <end position="18"/>
    </location>
</feature>
<dbReference type="PROSITE" id="PS00918">
    <property type="entry name" value="DNASE_I_2"/>
    <property type="match status" value="1"/>
</dbReference>
<dbReference type="PIRSF" id="PIRSF000988">
    <property type="entry name" value="DNase_I_euk"/>
    <property type="match status" value="1"/>
</dbReference>
<keyword evidence="5" id="KW-0255">Endonuclease</keyword>
<feature type="active site" evidence="6">
    <location>
        <position position="103"/>
    </location>
</feature>
<dbReference type="Proteomes" id="UP001347796">
    <property type="component" value="Unassembled WGS sequence"/>
</dbReference>
<keyword evidence="8" id="KW-0732">Signal</keyword>
<dbReference type="GO" id="GO:0004530">
    <property type="term" value="F:deoxyribonuclease I activity"/>
    <property type="evidence" value="ECO:0007669"/>
    <property type="project" value="TreeGrafter"/>
</dbReference>
<keyword evidence="3 5" id="KW-0378">Hydrolase</keyword>
<name>A0AAN8JIL7_PATCE</name>
<dbReference type="AlphaFoldDB" id="A0AAN8JIL7"/>
<dbReference type="InterPro" id="IPR016202">
    <property type="entry name" value="DNase_I"/>
</dbReference>
<evidence type="ECO:0000313" key="11">
    <source>
        <dbReference type="Proteomes" id="UP001347796"/>
    </source>
</evidence>
<evidence type="ECO:0000259" key="9">
    <source>
        <dbReference type="Pfam" id="PF03372"/>
    </source>
</evidence>
<keyword evidence="4 7" id="KW-1015">Disulfide bond</keyword>
<comment type="caution">
    <text evidence="10">The sequence shown here is derived from an EMBL/GenBank/DDBJ whole genome shotgun (WGS) entry which is preliminary data.</text>
</comment>
<feature type="domain" description="Endonuclease/exonuclease/phosphatase" evidence="9">
    <location>
        <begin position="31"/>
        <end position="244"/>
    </location>
</feature>
<feature type="active site" evidence="6">
    <location>
        <position position="155"/>
    </location>
</feature>